<proteinExistence type="predicted"/>
<organism evidence="1">
    <name type="scientific">Prunus dulcis</name>
    <name type="common">Almond</name>
    <name type="synonym">Amygdalus dulcis</name>
    <dbReference type="NCBI Taxonomy" id="3755"/>
    <lineage>
        <taxon>Eukaryota</taxon>
        <taxon>Viridiplantae</taxon>
        <taxon>Streptophyta</taxon>
        <taxon>Embryophyta</taxon>
        <taxon>Tracheophyta</taxon>
        <taxon>Spermatophyta</taxon>
        <taxon>Magnoliopsida</taxon>
        <taxon>eudicotyledons</taxon>
        <taxon>Gunneridae</taxon>
        <taxon>Pentapetalae</taxon>
        <taxon>rosids</taxon>
        <taxon>fabids</taxon>
        <taxon>Rosales</taxon>
        <taxon>Rosaceae</taxon>
        <taxon>Amygdaloideae</taxon>
        <taxon>Amygdaleae</taxon>
        <taxon>Prunus</taxon>
    </lineage>
</organism>
<dbReference type="AlphaFoldDB" id="A0A4Y1REQ0"/>
<accession>A0A4Y1REQ0</accession>
<gene>
    <name evidence="1" type="ORF">Prudu_012941</name>
</gene>
<name>A0A4Y1REQ0_PRUDU</name>
<reference evidence="1" key="1">
    <citation type="journal article" date="2019" name="Science">
        <title>Mutation of a bHLH transcription factor allowed almond domestication.</title>
        <authorList>
            <person name="Sanchez-Perez R."/>
            <person name="Pavan S."/>
            <person name="Mazzeo R."/>
            <person name="Moldovan C."/>
            <person name="Aiese Cigliano R."/>
            <person name="Del Cueto J."/>
            <person name="Ricciardi F."/>
            <person name="Lotti C."/>
            <person name="Ricciardi L."/>
            <person name="Dicenta F."/>
            <person name="Lopez-Marques R.L."/>
            <person name="Lindberg Moller B."/>
        </authorList>
    </citation>
    <scope>NUCLEOTIDE SEQUENCE</scope>
</reference>
<evidence type="ECO:0000313" key="1">
    <source>
        <dbReference type="EMBL" id="BBH02397.1"/>
    </source>
</evidence>
<dbReference type="EMBL" id="AP019300">
    <property type="protein sequence ID" value="BBH02397.1"/>
    <property type="molecule type" value="Genomic_DNA"/>
</dbReference>
<sequence>MHCMVQTRSGTAQIVQFDPEPKHTVHGQRREVTWAWDCSLQGTFLQNLFADEGNMALELPAVGRPLRESLAARATDVPNYIVYLEQ</sequence>
<protein>
    <submittedName>
        <fullName evidence="1">Uncharacterized protein</fullName>
    </submittedName>
</protein>